<reference evidence="2 4" key="2">
    <citation type="submission" date="2023-10" db="EMBL/GenBank/DDBJ databases">
        <title>To unveil natural product biosynthetic capacity in Pseudoalteromonas.</title>
        <authorList>
            <person name="Wang J."/>
        </authorList>
    </citation>
    <scope>NUCLEOTIDE SEQUENCE [LARGE SCALE GENOMIC DNA]</scope>
    <source>
        <strain evidence="2 4">DSM 15914</strain>
    </source>
</reference>
<dbReference type="GeneID" id="98334873"/>
<dbReference type="Proteomes" id="UP000646877">
    <property type="component" value="Unassembled WGS sequence"/>
</dbReference>
<evidence type="ECO:0000313" key="4">
    <source>
        <dbReference type="Proteomes" id="UP001304419"/>
    </source>
</evidence>
<reference evidence="1" key="1">
    <citation type="submission" date="2019-10" db="EMBL/GenBank/DDBJ databases">
        <authorList>
            <person name="Paulsen S."/>
        </authorList>
    </citation>
    <scope>NUCLEOTIDE SEQUENCE</scope>
    <source>
        <strain evidence="1">LMG 19692</strain>
    </source>
</reference>
<dbReference type="AlphaFoldDB" id="A0A8I2H9J0"/>
<proteinExistence type="predicted"/>
<keyword evidence="4" id="KW-1185">Reference proteome</keyword>
<evidence type="ECO:0000313" key="1">
    <source>
        <dbReference type="EMBL" id="NLR22621.1"/>
    </source>
</evidence>
<accession>A0A8I2H9J0</accession>
<dbReference type="RefSeq" id="WP_010607259.1">
    <property type="nucleotide sequence ID" value="NZ_CBCSDF010000014.1"/>
</dbReference>
<sequence length="61" mass="6876">MKLKLNKKAIKSLSKDLQDLPMAQTPNIAGAGNPPLYPESKFDQGCPWFTHFQVRTCPNPY</sequence>
<dbReference type="EMBL" id="CP137578">
    <property type="protein sequence ID" value="WOX29546.1"/>
    <property type="molecule type" value="Genomic_DNA"/>
</dbReference>
<dbReference type="Proteomes" id="UP001304419">
    <property type="component" value="Chromosome 1"/>
</dbReference>
<evidence type="ECO:0000313" key="3">
    <source>
        <dbReference type="Proteomes" id="UP000646877"/>
    </source>
</evidence>
<dbReference type="EMBL" id="WEIA01000009">
    <property type="protein sequence ID" value="NLR22621.1"/>
    <property type="molecule type" value="Genomic_DNA"/>
</dbReference>
<evidence type="ECO:0000313" key="2">
    <source>
        <dbReference type="EMBL" id="WOX29546.1"/>
    </source>
</evidence>
<gene>
    <name evidence="1" type="ORF">F9Y85_15175</name>
    <name evidence="2" type="ORF">R5H13_04580</name>
</gene>
<name>A0A8I2H9J0_9GAMM</name>
<protein>
    <submittedName>
        <fullName evidence="1">Uncharacterized protein</fullName>
    </submittedName>
</protein>
<organism evidence="1 3">
    <name type="scientific">Pseudoalteromonas maricaloris</name>
    <dbReference type="NCBI Taxonomy" id="184924"/>
    <lineage>
        <taxon>Bacteria</taxon>
        <taxon>Pseudomonadati</taxon>
        <taxon>Pseudomonadota</taxon>
        <taxon>Gammaproteobacteria</taxon>
        <taxon>Alteromonadales</taxon>
        <taxon>Pseudoalteromonadaceae</taxon>
        <taxon>Pseudoalteromonas</taxon>
    </lineage>
</organism>